<feature type="region of interest" description="Disordered" evidence="1">
    <location>
        <begin position="46"/>
        <end position="67"/>
    </location>
</feature>
<dbReference type="InterPro" id="IPR055247">
    <property type="entry name" value="InsJ-like_HTH"/>
</dbReference>
<reference evidence="3 4" key="1">
    <citation type="submission" date="2024-08" db="EMBL/GenBank/DDBJ databases">
        <authorList>
            <person name="Ishaq N."/>
        </authorList>
    </citation>
    <scope>NUCLEOTIDE SEQUENCE [LARGE SCALE GENOMIC DNA]</scope>
    <source>
        <strain evidence="3 4">DSM 18651</strain>
    </source>
</reference>
<dbReference type="EMBL" id="JBGMEK010000267">
    <property type="protein sequence ID" value="MFA0814115.1"/>
    <property type="molecule type" value="Genomic_DNA"/>
</dbReference>
<evidence type="ECO:0000259" key="2">
    <source>
        <dbReference type="Pfam" id="PF13518"/>
    </source>
</evidence>
<dbReference type="RefSeq" id="WP_371841958.1">
    <property type="nucleotide sequence ID" value="NZ_JBGMEK010000267.1"/>
</dbReference>
<dbReference type="SUPFAM" id="SSF46689">
    <property type="entry name" value="Homeodomain-like"/>
    <property type="match status" value="1"/>
</dbReference>
<protein>
    <submittedName>
        <fullName evidence="3">Helix-turn-helix domain-containing protein</fullName>
    </submittedName>
</protein>
<accession>A0ABV4P6Y3</accession>
<feature type="non-terminal residue" evidence="3">
    <location>
        <position position="67"/>
    </location>
</feature>
<dbReference type="Pfam" id="PF13518">
    <property type="entry name" value="HTH_28"/>
    <property type="match status" value="1"/>
</dbReference>
<dbReference type="Proteomes" id="UP001569428">
    <property type="component" value="Unassembled WGS sequence"/>
</dbReference>
<gene>
    <name evidence="3" type="ORF">ACCI49_24930</name>
</gene>
<keyword evidence="4" id="KW-1185">Reference proteome</keyword>
<proteinExistence type="predicted"/>
<name>A0ABV4P6Y3_9GAMM</name>
<organism evidence="3 4">
    <name type="scientific">Microbulbifer epialgicus</name>
    <dbReference type="NCBI Taxonomy" id="393907"/>
    <lineage>
        <taxon>Bacteria</taxon>
        <taxon>Pseudomonadati</taxon>
        <taxon>Pseudomonadota</taxon>
        <taxon>Gammaproteobacteria</taxon>
        <taxon>Cellvibrionales</taxon>
        <taxon>Microbulbiferaceae</taxon>
        <taxon>Microbulbifer</taxon>
    </lineage>
</organism>
<evidence type="ECO:0000313" key="4">
    <source>
        <dbReference type="Proteomes" id="UP001569428"/>
    </source>
</evidence>
<feature type="domain" description="Insertion element IS150 protein InsJ-like helix-turn-helix" evidence="2">
    <location>
        <begin position="2"/>
        <end position="36"/>
    </location>
</feature>
<evidence type="ECO:0000313" key="3">
    <source>
        <dbReference type="EMBL" id="MFA0814115.1"/>
    </source>
</evidence>
<sequence>MAEIARTLDVSSRAAQNWINAYKAGGFKALTAKKRGYPEGMNRRLTAEQERKLQKQIADEHPDQLKL</sequence>
<evidence type="ECO:0000256" key="1">
    <source>
        <dbReference type="SAM" id="MobiDB-lite"/>
    </source>
</evidence>
<dbReference type="InterPro" id="IPR009057">
    <property type="entry name" value="Homeodomain-like_sf"/>
</dbReference>
<comment type="caution">
    <text evidence="3">The sequence shown here is derived from an EMBL/GenBank/DDBJ whole genome shotgun (WGS) entry which is preliminary data.</text>
</comment>